<feature type="compositionally biased region" description="Low complexity" evidence="2">
    <location>
        <begin position="259"/>
        <end position="274"/>
    </location>
</feature>
<dbReference type="AlphaFoldDB" id="A0AAD7K7V8"/>
<dbReference type="InterPro" id="IPR007846">
    <property type="entry name" value="RRM_NUP35_dom"/>
</dbReference>
<feature type="compositionally biased region" description="Pro residues" evidence="2">
    <location>
        <begin position="297"/>
        <end position="309"/>
    </location>
</feature>
<keyword evidence="1" id="KW-0811">Translocation</keyword>
<proteinExistence type="predicted"/>
<dbReference type="EMBL" id="JARJLG010000008">
    <property type="protein sequence ID" value="KAJ7778603.1"/>
    <property type="molecule type" value="Genomic_DNA"/>
</dbReference>
<dbReference type="GO" id="GO:0005643">
    <property type="term" value="C:nuclear pore"/>
    <property type="evidence" value="ECO:0007669"/>
    <property type="project" value="UniProtKB-UniRule"/>
</dbReference>
<accession>A0AAD7K7V8</accession>
<feature type="compositionally biased region" description="Low complexity" evidence="2">
    <location>
        <begin position="130"/>
        <end position="148"/>
    </location>
</feature>
<feature type="region of interest" description="Disordered" evidence="2">
    <location>
        <begin position="98"/>
        <end position="155"/>
    </location>
</feature>
<evidence type="ECO:0000313" key="5">
    <source>
        <dbReference type="Proteomes" id="UP001215280"/>
    </source>
</evidence>
<keyword evidence="1" id="KW-0509">mRNA transport</keyword>
<keyword evidence="1" id="KW-0653">Protein transport</keyword>
<evidence type="ECO:0000256" key="1">
    <source>
        <dbReference type="PROSITE-ProRule" id="PRU00804"/>
    </source>
</evidence>
<name>A0AAD7K7V8_9AGAR</name>
<feature type="region of interest" description="Disordered" evidence="2">
    <location>
        <begin position="248"/>
        <end position="321"/>
    </location>
</feature>
<feature type="compositionally biased region" description="Low complexity" evidence="2">
    <location>
        <begin position="283"/>
        <end position="296"/>
    </location>
</feature>
<keyword evidence="1" id="KW-0813">Transport</keyword>
<dbReference type="Gene3D" id="3.30.70.330">
    <property type="match status" value="1"/>
</dbReference>
<keyword evidence="5" id="KW-1185">Reference proteome</keyword>
<protein>
    <recommendedName>
        <fullName evidence="3">RRM Nup35-type domain-containing protein</fullName>
    </recommendedName>
</protein>
<feature type="region of interest" description="Disordered" evidence="2">
    <location>
        <begin position="1"/>
        <end position="44"/>
    </location>
</feature>
<reference evidence="4" key="1">
    <citation type="submission" date="2023-03" db="EMBL/GenBank/DDBJ databases">
        <title>Massive genome expansion in bonnet fungi (Mycena s.s.) driven by repeated elements and novel gene families across ecological guilds.</title>
        <authorList>
            <consortium name="Lawrence Berkeley National Laboratory"/>
            <person name="Harder C.B."/>
            <person name="Miyauchi S."/>
            <person name="Viragh M."/>
            <person name="Kuo A."/>
            <person name="Thoen E."/>
            <person name="Andreopoulos B."/>
            <person name="Lu D."/>
            <person name="Skrede I."/>
            <person name="Drula E."/>
            <person name="Henrissat B."/>
            <person name="Morin E."/>
            <person name="Kohler A."/>
            <person name="Barry K."/>
            <person name="LaButti K."/>
            <person name="Morin E."/>
            <person name="Salamov A."/>
            <person name="Lipzen A."/>
            <person name="Mereny Z."/>
            <person name="Hegedus B."/>
            <person name="Baldrian P."/>
            <person name="Stursova M."/>
            <person name="Weitz H."/>
            <person name="Taylor A."/>
            <person name="Grigoriev I.V."/>
            <person name="Nagy L.G."/>
            <person name="Martin F."/>
            <person name="Kauserud H."/>
        </authorList>
    </citation>
    <scope>NUCLEOTIDE SEQUENCE</scope>
    <source>
        <strain evidence="4">CBHHK188m</strain>
    </source>
</reference>
<feature type="domain" description="RRM Nup35-type" evidence="3">
    <location>
        <begin position="156"/>
        <end position="240"/>
    </location>
</feature>
<evidence type="ECO:0000259" key="3">
    <source>
        <dbReference type="PROSITE" id="PS51472"/>
    </source>
</evidence>
<evidence type="ECO:0000256" key="2">
    <source>
        <dbReference type="SAM" id="MobiDB-lite"/>
    </source>
</evidence>
<dbReference type="GO" id="GO:0051028">
    <property type="term" value="P:mRNA transport"/>
    <property type="evidence" value="ECO:0007669"/>
    <property type="project" value="UniProtKB-UniRule"/>
</dbReference>
<feature type="compositionally biased region" description="Polar residues" evidence="2">
    <location>
        <begin position="32"/>
        <end position="44"/>
    </location>
</feature>
<sequence length="341" mass="35327">MAPSSPFAVAGMASTSNAHHTHNPPLNAWGGASTSTSFTDTLSQSRSHYQPGYLMSASQVNNSPGAAQRVEEAPVVQTKAKMNHAVASEFGMDSMFQSARHSSRQPLADSDGPPMRSVNDIPTEMHATDSSSSFQPRASAFSRASRPAPSSPAPPQTPLHYIIVFGYPPDKYTITTSYFASLASTASASPPEPHPDITNAFRIGYSEAADALRAVRKSGEVLEGSWMVGVKWADAAQAEALVAQPVARHSSPMDMAVDSPSSANSPGNNAYAPPTVGTPLKLAPSASAFRRAGPSSAPRPAPAPAPAPGWPSAVPNQAAPEAGKAAGKGVLGQVGDMIFGW</sequence>
<gene>
    <name evidence="4" type="ORF">DFH07DRAFT_795293</name>
</gene>
<dbReference type="PROSITE" id="PS51472">
    <property type="entry name" value="RRM_NUP35"/>
    <property type="match status" value="1"/>
</dbReference>
<dbReference type="InterPro" id="IPR012677">
    <property type="entry name" value="Nucleotide-bd_a/b_plait_sf"/>
</dbReference>
<dbReference type="Pfam" id="PF05172">
    <property type="entry name" value="RRM_Nup35"/>
    <property type="match status" value="1"/>
</dbReference>
<dbReference type="Proteomes" id="UP001215280">
    <property type="component" value="Unassembled WGS sequence"/>
</dbReference>
<keyword evidence="1" id="KW-0906">Nuclear pore complex</keyword>
<comment type="caution">
    <text evidence="4">The sequence shown here is derived from an EMBL/GenBank/DDBJ whole genome shotgun (WGS) entry which is preliminary data.</text>
</comment>
<organism evidence="4 5">
    <name type="scientific">Mycena maculata</name>
    <dbReference type="NCBI Taxonomy" id="230809"/>
    <lineage>
        <taxon>Eukaryota</taxon>
        <taxon>Fungi</taxon>
        <taxon>Dikarya</taxon>
        <taxon>Basidiomycota</taxon>
        <taxon>Agaricomycotina</taxon>
        <taxon>Agaricomycetes</taxon>
        <taxon>Agaricomycetidae</taxon>
        <taxon>Agaricales</taxon>
        <taxon>Marasmiineae</taxon>
        <taxon>Mycenaceae</taxon>
        <taxon>Mycena</taxon>
    </lineage>
</organism>
<keyword evidence="1" id="KW-0539">Nucleus</keyword>
<evidence type="ECO:0000313" key="4">
    <source>
        <dbReference type="EMBL" id="KAJ7778603.1"/>
    </source>
</evidence>